<reference evidence="4 5" key="1">
    <citation type="submission" date="2019-01" db="EMBL/GenBank/DDBJ databases">
        <title>Bacillus sp. M5HDSG1-1, whole genome shotgun sequence.</title>
        <authorList>
            <person name="Tuo L."/>
        </authorList>
    </citation>
    <scope>NUCLEOTIDE SEQUENCE [LARGE SCALE GENOMIC DNA]</scope>
    <source>
        <strain evidence="4 5">M5HDSG1-1</strain>
    </source>
</reference>
<dbReference type="NCBIfam" id="TIGR01760">
    <property type="entry name" value="tape_meas_TP901"/>
    <property type="match status" value="1"/>
</dbReference>
<protein>
    <submittedName>
        <fullName evidence="4">Phage tail tape measure protein</fullName>
    </submittedName>
</protein>
<organism evidence="4 5">
    <name type="scientific">Niallia taxi</name>
    <dbReference type="NCBI Taxonomy" id="2499688"/>
    <lineage>
        <taxon>Bacteria</taxon>
        <taxon>Bacillati</taxon>
        <taxon>Bacillota</taxon>
        <taxon>Bacilli</taxon>
        <taxon>Bacillales</taxon>
        <taxon>Bacillaceae</taxon>
        <taxon>Niallia</taxon>
    </lineage>
</organism>
<keyword evidence="2" id="KW-0472">Membrane</keyword>
<dbReference type="AlphaFoldDB" id="A0A3S2TUB2"/>
<keyword evidence="2" id="KW-0812">Transmembrane</keyword>
<keyword evidence="2" id="KW-1133">Transmembrane helix</keyword>
<dbReference type="Proteomes" id="UP000288024">
    <property type="component" value="Unassembled WGS sequence"/>
</dbReference>
<dbReference type="PANTHER" id="PTHR37813">
    <property type="entry name" value="FELS-2 PROPHAGE PROTEIN"/>
    <property type="match status" value="1"/>
</dbReference>
<proteinExistence type="predicted"/>
<accession>A0A3S2TUB2</accession>
<dbReference type="Pfam" id="PF10145">
    <property type="entry name" value="PhageMin_Tail"/>
    <property type="match status" value="1"/>
</dbReference>
<name>A0A3S2TUB2_9BACI</name>
<evidence type="ECO:0000259" key="3">
    <source>
        <dbReference type="Pfam" id="PF10145"/>
    </source>
</evidence>
<evidence type="ECO:0000256" key="1">
    <source>
        <dbReference type="ARBA" id="ARBA00022612"/>
    </source>
</evidence>
<feature type="transmembrane region" description="Helical" evidence="2">
    <location>
        <begin position="381"/>
        <end position="403"/>
    </location>
</feature>
<evidence type="ECO:0000256" key="2">
    <source>
        <dbReference type="SAM" id="Phobius"/>
    </source>
</evidence>
<evidence type="ECO:0000313" key="4">
    <source>
        <dbReference type="EMBL" id="RVT57409.1"/>
    </source>
</evidence>
<keyword evidence="1" id="KW-1188">Viral release from host cell</keyword>
<dbReference type="RefSeq" id="WP_127741847.1">
    <property type="nucleotide sequence ID" value="NZ_RZTZ01000017.1"/>
</dbReference>
<feature type="transmembrane region" description="Helical" evidence="2">
    <location>
        <begin position="472"/>
        <end position="495"/>
    </location>
</feature>
<dbReference type="PANTHER" id="PTHR37813:SF1">
    <property type="entry name" value="FELS-2 PROPHAGE PROTEIN"/>
    <property type="match status" value="1"/>
</dbReference>
<comment type="caution">
    <text evidence="4">The sequence shown here is derived from an EMBL/GenBank/DDBJ whole genome shotgun (WGS) entry which is preliminary data.</text>
</comment>
<gene>
    <name evidence="4" type="ORF">EM808_24600</name>
</gene>
<dbReference type="EMBL" id="RZTZ01000017">
    <property type="protein sequence ID" value="RVT57409.1"/>
    <property type="molecule type" value="Genomic_DNA"/>
</dbReference>
<evidence type="ECO:0000313" key="5">
    <source>
        <dbReference type="Proteomes" id="UP000288024"/>
    </source>
</evidence>
<feature type="domain" description="Phage tail tape measure protein" evidence="3">
    <location>
        <begin position="90"/>
        <end position="288"/>
    </location>
</feature>
<keyword evidence="5" id="KW-1185">Reference proteome</keyword>
<sequence length="774" mass="80472">MADHSIIVEIGANIADLTNQLNSASNTLQNFGSATQRIGADIAKGFGAVGAGIGAGLGYAVNMAADFDSSMRKAGAIAGANTQEFEAMKQAAIDLGANTSKSATEVSGAMTELAAKGFDANQVIAAMPGIISAAEASGEDLAMTSDTVSSALNIWGLEAGEAGRVADVLAESANSTAAGILDMQYAFKYAGAPAAALGVSMEETAASIGLMTNAGLQGENAGTALRASLLALLNPSEKNSKMMESMGIQITDTAGNFVGISKLVDNLSKSMEGMTDTQKAANLASLVGTEAVSGFLALMDAGPAKIDEMTASLENSAGASQEAANKMKAGIGGSIEQLTGSIESLAISLGDQLVPYVQIVADFISMLVNKFNELSESTKQFLVVGAAVTALLALFLATVGVVIMTIGTVASSIGALAIALGTTSAVILTTIGVILAIVAAVVALGVGLVAAYNHVGWFRDMVDAAWAWIKNAFFTALEYIMGVVQWLMADISAFIGEQLAKIKAFWNENGQAIMTIVKTYFGVIQEYVQMVMGIIKGVFQMVWPIIVGVIRAAWETIKAIVATAIDLVLGVIQTTLRILQGDWAGAWETIKSTAMSIWKNIVGIFENIDLAETGKNIINGLIGGISSMAGAVKDAVVGIGEKIKNGFTSFFDINSPSKVMYKDVGRWIPAGIADGIIGNISSVIAATKEMSKAIMPQAEMSLAYSTPTSSYSPKYHNVDTKAETANATKSMQPRDIIIEMTHVLDSEVIGRKTERVVSGQQAGKIAIKNYMRGD</sequence>
<feature type="transmembrane region" description="Helical" evidence="2">
    <location>
        <begin position="409"/>
        <end position="428"/>
    </location>
</feature>
<dbReference type="InterPro" id="IPR010090">
    <property type="entry name" value="Phage_tape_meas"/>
</dbReference>
<feature type="transmembrane region" description="Helical" evidence="2">
    <location>
        <begin position="433"/>
        <end position="452"/>
    </location>
</feature>